<evidence type="ECO:0000256" key="3">
    <source>
        <dbReference type="ARBA" id="ARBA00022801"/>
    </source>
</evidence>
<dbReference type="OrthoDB" id="6124871at2759"/>
<feature type="signal peptide" evidence="5">
    <location>
        <begin position="1"/>
        <end position="21"/>
    </location>
</feature>
<proteinExistence type="inferred from homology"/>
<keyword evidence="2" id="KW-0645">Protease</keyword>
<gene>
    <name evidence="7" type="ORF">A3Q56_08271</name>
</gene>
<evidence type="ECO:0000256" key="1">
    <source>
        <dbReference type="ARBA" id="ARBA00008455"/>
    </source>
</evidence>
<dbReference type="PANTHER" id="PTHR12411">
    <property type="entry name" value="CYSTEINE PROTEASE FAMILY C1-RELATED"/>
    <property type="match status" value="1"/>
</dbReference>
<dbReference type="Gene3D" id="3.90.70.10">
    <property type="entry name" value="Cysteine proteinases"/>
    <property type="match status" value="1"/>
</dbReference>
<dbReference type="GO" id="GO:0008234">
    <property type="term" value="F:cysteine-type peptidase activity"/>
    <property type="evidence" value="ECO:0007669"/>
    <property type="project" value="UniProtKB-KW"/>
</dbReference>
<evidence type="ECO:0000256" key="5">
    <source>
        <dbReference type="SAM" id="SignalP"/>
    </source>
</evidence>
<dbReference type="SUPFAM" id="SSF54001">
    <property type="entry name" value="Cysteine proteinases"/>
    <property type="match status" value="1"/>
</dbReference>
<keyword evidence="4" id="KW-0788">Thiol protease</keyword>
<organism evidence="7 8">
    <name type="scientific">Intoshia linei</name>
    <dbReference type="NCBI Taxonomy" id="1819745"/>
    <lineage>
        <taxon>Eukaryota</taxon>
        <taxon>Metazoa</taxon>
        <taxon>Spiralia</taxon>
        <taxon>Lophotrochozoa</taxon>
        <taxon>Mesozoa</taxon>
        <taxon>Orthonectida</taxon>
        <taxon>Rhopaluridae</taxon>
        <taxon>Intoshia</taxon>
    </lineage>
</organism>
<dbReference type="InterPro" id="IPR013128">
    <property type="entry name" value="Peptidase_C1A"/>
</dbReference>
<evidence type="ECO:0000256" key="2">
    <source>
        <dbReference type="ARBA" id="ARBA00022670"/>
    </source>
</evidence>
<name>A0A177ARM1_9BILA</name>
<dbReference type="AlphaFoldDB" id="A0A177ARM1"/>
<accession>A0A177ARM1</accession>
<keyword evidence="3" id="KW-0378">Hydrolase</keyword>
<dbReference type="InterPro" id="IPR000169">
    <property type="entry name" value="Pept_cys_AS"/>
</dbReference>
<dbReference type="EMBL" id="LWCA01002212">
    <property type="protein sequence ID" value="OAF64023.1"/>
    <property type="molecule type" value="Genomic_DNA"/>
</dbReference>
<sequence length="351" mass="41296">MNFEININLIFILNFLLSSTASPIEYVKYEVHHSEKDKFGFLDDLCNLKKYIIHGYIFIPGAKITQKYTEYHDEDNYGLISHYHGLTRTLYTDKNSMSIVHTRQGKRCFNEPVVDSTILSTFPKKYRQDFKKAIEYDDTLYGKVIVYEFSTDTFDRISNYRLYLRNDEAKLPLLFEINGLNIIHGSHYDFYQYIYTNFTKVNEIPESVFDDVKEECESFLIEKQMCRLKTSRKELNHFYLINSKGIHYSDKFFGFKNLHPYLRNKCDDQTLGKIMDLNEFDWREHDALSPIKDQSICGSCWSFGTTGAIEGAYYLNQTERIIISEQELIDCSWDQGNQGCHGGLEIYACNY</sequence>
<evidence type="ECO:0000256" key="4">
    <source>
        <dbReference type="ARBA" id="ARBA00022807"/>
    </source>
</evidence>
<keyword evidence="8" id="KW-1185">Reference proteome</keyword>
<feature type="domain" description="Peptidase C1A papain C-terminal" evidence="6">
    <location>
        <begin position="279"/>
        <end position="351"/>
    </location>
</feature>
<comment type="caution">
    <text evidence="7">The sequence shown here is derived from an EMBL/GenBank/DDBJ whole genome shotgun (WGS) entry which is preliminary data.</text>
</comment>
<feature type="non-terminal residue" evidence="7">
    <location>
        <position position="351"/>
    </location>
</feature>
<reference evidence="7 8" key="1">
    <citation type="submission" date="2016-04" db="EMBL/GenBank/DDBJ databases">
        <title>The genome of Intoshia linei affirms orthonectids as highly simplified spiralians.</title>
        <authorList>
            <person name="Mikhailov K.V."/>
            <person name="Slusarev G.S."/>
            <person name="Nikitin M.A."/>
            <person name="Logacheva M.D."/>
            <person name="Penin A."/>
            <person name="Aleoshin V."/>
            <person name="Panchin Y.V."/>
        </authorList>
    </citation>
    <scope>NUCLEOTIDE SEQUENCE [LARGE SCALE GENOMIC DNA]</scope>
    <source>
        <strain evidence="7">Intl2013</strain>
        <tissue evidence="7">Whole animal</tissue>
    </source>
</reference>
<dbReference type="InterPro" id="IPR000668">
    <property type="entry name" value="Peptidase_C1A_C"/>
</dbReference>
<dbReference type="Proteomes" id="UP000078046">
    <property type="component" value="Unassembled WGS sequence"/>
</dbReference>
<comment type="similarity">
    <text evidence="1">Belongs to the peptidase C1 family.</text>
</comment>
<feature type="chain" id="PRO_5018760182" description="Peptidase C1A papain C-terminal domain-containing protein" evidence="5">
    <location>
        <begin position="22"/>
        <end position="351"/>
    </location>
</feature>
<keyword evidence="5" id="KW-0732">Signal</keyword>
<evidence type="ECO:0000259" key="6">
    <source>
        <dbReference type="Pfam" id="PF00112"/>
    </source>
</evidence>
<evidence type="ECO:0000313" key="7">
    <source>
        <dbReference type="EMBL" id="OAF64023.1"/>
    </source>
</evidence>
<dbReference type="InterPro" id="IPR038765">
    <property type="entry name" value="Papain-like_cys_pep_sf"/>
</dbReference>
<dbReference type="Pfam" id="PF00112">
    <property type="entry name" value="Peptidase_C1"/>
    <property type="match status" value="1"/>
</dbReference>
<protein>
    <recommendedName>
        <fullName evidence="6">Peptidase C1A papain C-terminal domain-containing protein</fullName>
    </recommendedName>
</protein>
<evidence type="ECO:0000313" key="8">
    <source>
        <dbReference type="Proteomes" id="UP000078046"/>
    </source>
</evidence>
<dbReference type="GO" id="GO:0006508">
    <property type="term" value="P:proteolysis"/>
    <property type="evidence" value="ECO:0007669"/>
    <property type="project" value="UniProtKB-KW"/>
</dbReference>
<dbReference type="PROSITE" id="PS00139">
    <property type="entry name" value="THIOL_PROTEASE_CYS"/>
    <property type="match status" value="1"/>
</dbReference>